<organism evidence="9 10">
    <name type="scientific">Symbiodinium microadriaticum</name>
    <name type="common">Dinoflagellate</name>
    <name type="synonym">Zooxanthella microadriatica</name>
    <dbReference type="NCBI Taxonomy" id="2951"/>
    <lineage>
        <taxon>Eukaryota</taxon>
        <taxon>Sar</taxon>
        <taxon>Alveolata</taxon>
        <taxon>Dinophyceae</taxon>
        <taxon>Suessiales</taxon>
        <taxon>Symbiodiniaceae</taxon>
        <taxon>Symbiodinium</taxon>
    </lineage>
</organism>
<evidence type="ECO:0000256" key="3">
    <source>
        <dbReference type="ARBA" id="ARBA00022692"/>
    </source>
</evidence>
<feature type="compositionally biased region" description="Polar residues" evidence="7">
    <location>
        <begin position="460"/>
        <end position="469"/>
    </location>
</feature>
<dbReference type="PANTHER" id="PTHR33281:SF20">
    <property type="match status" value="1"/>
</dbReference>
<evidence type="ECO:0000256" key="2">
    <source>
        <dbReference type="ARBA" id="ARBA00022448"/>
    </source>
</evidence>
<comment type="caution">
    <text evidence="9">The sequence shown here is derived from an EMBL/GenBank/DDBJ whole genome shotgun (WGS) entry which is preliminary data.</text>
</comment>
<keyword evidence="5" id="KW-0406">Ion transport</keyword>
<dbReference type="InterPro" id="IPR044669">
    <property type="entry name" value="YneE/VCCN1/2-like"/>
</dbReference>
<evidence type="ECO:0000313" key="10">
    <source>
        <dbReference type="Proteomes" id="UP000186817"/>
    </source>
</evidence>
<dbReference type="GO" id="GO:0016020">
    <property type="term" value="C:membrane"/>
    <property type="evidence" value="ECO:0007669"/>
    <property type="project" value="UniProtKB-SubCell"/>
</dbReference>
<dbReference type="AlphaFoldDB" id="A0A1Q9D6K7"/>
<evidence type="ECO:0000256" key="5">
    <source>
        <dbReference type="ARBA" id="ARBA00023065"/>
    </source>
</evidence>
<feature type="transmembrane region" description="Helical" evidence="8">
    <location>
        <begin position="42"/>
        <end position="60"/>
    </location>
</feature>
<dbReference type="PANTHER" id="PTHR33281">
    <property type="entry name" value="UPF0187 PROTEIN YNEE"/>
    <property type="match status" value="1"/>
</dbReference>
<accession>A0A1Q9D6K7</accession>
<keyword evidence="10" id="KW-1185">Reference proteome</keyword>
<keyword evidence="3 8" id="KW-0812">Transmembrane</keyword>
<evidence type="ECO:0000256" key="7">
    <source>
        <dbReference type="SAM" id="MobiDB-lite"/>
    </source>
</evidence>
<keyword evidence="6 8" id="KW-0472">Membrane</keyword>
<dbReference type="EMBL" id="LSRX01000693">
    <property type="protein sequence ID" value="OLP90812.1"/>
    <property type="molecule type" value="Genomic_DNA"/>
</dbReference>
<dbReference type="OrthoDB" id="1368at2759"/>
<evidence type="ECO:0000313" key="9">
    <source>
        <dbReference type="EMBL" id="OLP90812.1"/>
    </source>
</evidence>
<sequence>MGAKEQGEKSSKKVPIMIEYSHGRWGMFVLLKCRGSVIPKSLLWSVPCALATVLMHLYWGEEKGDSNRELEGIESIWSGYTFVLGFLIVFRSNQAYSRFWESVSLFYTSSGEWLSAFSNLMCFCSRDAAKEAEVERFRQYVMRLLSLLHCTALQGMCELRDDSMEVLDVGGINKDSLRHLQGSPDRCETVLLWIERLVMEADKEGVLEASQPILSRAFQELSRGMVGVTNLRKIRDVPFPFPYTQYLSCMLIAHWLLTPVIASQMVLQPWWAACVVFVVSTSYWTLFYIAQEIDQPFGEDPNDLPVVEMQSHFNVKLKHLCNPLSYTVPGFEAESDLKVTRLSSRLSVFGLNRLNAQLPIQIPEAAEEDAAALDASVSDLRKVCEGLRQGLRPGQSSERTSELFQQLRLMAPSFQEPEIKQLLQEMDVWSGSSQSRTGGASEWQAHSWDPTRESERDTPRTLQAPQATPRQIARALETTLAWRGSSDIPQNVLKRMQLLSKQLSANVICEDSV</sequence>
<evidence type="ECO:0000256" key="4">
    <source>
        <dbReference type="ARBA" id="ARBA00022989"/>
    </source>
</evidence>
<evidence type="ECO:0000256" key="6">
    <source>
        <dbReference type="ARBA" id="ARBA00023136"/>
    </source>
</evidence>
<protein>
    <submittedName>
        <fullName evidence="9">UPF0187 protein</fullName>
    </submittedName>
</protein>
<dbReference type="GO" id="GO:0005254">
    <property type="term" value="F:chloride channel activity"/>
    <property type="evidence" value="ECO:0007669"/>
    <property type="project" value="InterPro"/>
</dbReference>
<dbReference type="Pfam" id="PF25539">
    <property type="entry name" value="Bestrophin_2"/>
    <property type="match status" value="1"/>
</dbReference>
<evidence type="ECO:0000256" key="8">
    <source>
        <dbReference type="SAM" id="Phobius"/>
    </source>
</evidence>
<evidence type="ECO:0000256" key="1">
    <source>
        <dbReference type="ARBA" id="ARBA00004141"/>
    </source>
</evidence>
<keyword evidence="4 8" id="KW-1133">Transmembrane helix</keyword>
<proteinExistence type="predicted"/>
<feature type="region of interest" description="Disordered" evidence="7">
    <location>
        <begin position="430"/>
        <end position="469"/>
    </location>
</feature>
<gene>
    <name evidence="9" type="ORF">AK812_SmicGene27566</name>
</gene>
<feature type="transmembrane region" description="Helical" evidence="8">
    <location>
        <begin position="243"/>
        <end position="262"/>
    </location>
</feature>
<name>A0A1Q9D6K7_SYMMI</name>
<comment type="subcellular location">
    <subcellularLocation>
        <location evidence="1">Membrane</location>
        <topology evidence="1">Multi-pass membrane protein</topology>
    </subcellularLocation>
</comment>
<reference evidence="9 10" key="1">
    <citation type="submission" date="2016-02" db="EMBL/GenBank/DDBJ databases">
        <title>Genome analysis of coral dinoflagellate symbionts highlights evolutionary adaptations to a symbiotic lifestyle.</title>
        <authorList>
            <person name="Aranda M."/>
            <person name="Li Y."/>
            <person name="Liew Y.J."/>
            <person name="Baumgarten S."/>
            <person name="Simakov O."/>
            <person name="Wilson M."/>
            <person name="Piel J."/>
            <person name="Ashoor H."/>
            <person name="Bougouffa S."/>
            <person name="Bajic V.B."/>
            <person name="Ryu T."/>
            <person name="Ravasi T."/>
            <person name="Bayer T."/>
            <person name="Micklem G."/>
            <person name="Kim H."/>
            <person name="Bhak J."/>
            <person name="Lajeunesse T.C."/>
            <person name="Voolstra C.R."/>
        </authorList>
    </citation>
    <scope>NUCLEOTIDE SEQUENCE [LARGE SCALE GENOMIC DNA]</scope>
    <source>
        <strain evidence="9 10">CCMP2467</strain>
    </source>
</reference>
<dbReference type="Proteomes" id="UP000186817">
    <property type="component" value="Unassembled WGS sequence"/>
</dbReference>
<feature type="transmembrane region" description="Helical" evidence="8">
    <location>
        <begin position="268"/>
        <end position="289"/>
    </location>
</feature>
<keyword evidence="2" id="KW-0813">Transport</keyword>
<feature type="compositionally biased region" description="Basic and acidic residues" evidence="7">
    <location>
        <begin position="449"/>
        <end position="459"/>
    </location>
</feature>
<feature type="transmembrane region" description="Helical" evidence="8">
    <location>
        <begin position="72"/>
        <end position="90"/>
    </location>
</feature>